<sequence>MRHINIMATVLAMIMLPLFVGAQEPHIEVTPSPLEVHGDSVKFTATITMPKDKVFKNEGTFIIRPELGGTQFKPIKLSKANLGTDPNKNGFTVTVNGSAYFVEDMIGNDLEIESEYAYKQGKKEEEFSDVDELGKCCITTGTLFSTNGQYEYMKFDYTPASSTPRKVVAQINFPIDVAKFPVDQSGEQVNVIGEYLKANPDAQITIRGFASPEGPVDNNRRLAEERSEVAKEWLVNALKSEGYGQYINPQSIEVESTTEDWKGLIQLVRQSDVDQKKKTEILNIVSTTQSLQDAEDKLYKVVGNYDDVEKFMRPLRRATIVVASENATRQGYSVAQIDSITNKVNKGEIPHSSLKDIFNQEEYLQAYVQNDAEQGKLTLLTSYMTVYPSDTRVYSDLGALTAVDLHKIDIIGGDDALAGVGFDRDKVDVDTEFDMDEDKFKFKYKFKKEDTADPEKVKVKVKMKDLEEKLNQTESILTRAYEAEPTNFVTQNNLGAFYLTTGEYHKAKEYLTQSAKIQESEGANYNLGVYHARMGNYEKAAEYLNKVKNVEGVEYNRGLARLMTGDNEGALKDFQEYAQANTEYAIAHYLTAVAAARTNSEQTMYKELEHAINRDRRLADVAEEDLEFRMYWDNDEFEDAADDDFTQLAEDESDDDQ</sequence>
<evidence type="ECO:0000313" key="5">
    <source>
        <dbReference type="Proteomes" id="UP000798808"/>
    </source>
</evidence>
<dbReference type="InterPro" id="IPR036737">
    <property type="entry name" value="OmpA-like_sf"/>
</dbReference>
<dbReference type="Gene3D" id="1.25.40.10">
    <property type="entry name" value="Tetratricopeptide repeat domain"/>
    <property type="match status" value="1"/>
</dbReference>
<gene>
    <name evidence="4" type="ORF">E1163_19420</name>
</gene>
<dbReference type="SUPFAM" id="SSF48452">
    <property type="entry name" value="TPR-like"/>
    <property type="match status" value="1"/>
</dbReference>
<evidence type="ECO:0000256" key="1">
    <source>
        <dbReference type="PROSITE-ProRule" id="PRU00339"/>
    </source>
</evidence>
<organism evidence="4 5">
    <name type="scientific">Fulvivirga kasyanovii</name>
    <dbReference type="NCBI Taxonomy" id="396812"/>
    <lineage>
        <taxon>Bacteria</taxon>
        <taxon>Pseudomonadati</taxon>
        <taxon>Bacteroidota</taxon>
        <taxon>Cytophagia</taxon>
        <taxon>Cytophagales</taxon>
        <taxon>Fulvivirgaceae</taxon>
        <taxon>Fulvivirga</taxon>
    </lineage>
</organism>
<protein>
    <submittedName>
        <fullName evidence="4">Tetratricopeptide repeat protein</fullName>
    </submittedName>
</protein>
<keyword evidence="5" id="KW-1185">Reference proteome</keyword>
<dbReference type="Pfam" id="PF13424">
    <property type="entry name" value="TPR_12"/>
    <property type="match status" value="1"/>
</dbReference>
<feature type="signal peptide" evidence="3">
    <location>
        <begin position="1"/>
        <end position="22"/>
    </location>
</feature>
<proteinExistence type="predicted"/>
<keyword evidence="1" id="KW-0802">TPR repeat</keyword>
<dbReference type="InterPro" id="IPR019734">
    <property type="entry name" value="TPR_rpt"/>
</dbReference>
<evidence type="ECO:0000256" key="3">
    <source>
        <dbReference type="SAM" id="SignalP"/>
    </source>
</evidence>
<dbReference type="RefSeq" id="WP_155174140.1">
    <property type="nucleotide sequence ID" value="NZ_BAAAFL010000043.1"/>
</dbReference>
<reference evidence="4 5" key="1">
    <citation type="submission" date="2019-02" db="EMBL/GenBank/DDBJ databases">
        <authorList>
            <person name="Goldberg S.R."/>
            <person name="Haltli B.A."/>
            <person name="Correa H."/>
            <person name="Russell K.G."/>
        </authorList>
    </citation>
    <scope>NUCLEOTIDE SEQUENCE [LARGE SCALE GENOMIC DNA]</scope>
    <source>
        <strain evidence="4 5">JCM 16186</strain>
    </source>
</reference>
<evidence type="ECO:0000313" key="4">
    <source>
        <dbReference type="EMBL" id="MTI27134.1"/>
    </source>
</evidence>
<dbReference type="InterPro" id="IPR011990">
    <property type="entry name" value="TPR-like_helical_dom_sf"/>
</dbReference>
<dbReference type="Proteomes" id="UP000798808">
    <property type="component" value="Unassembled WGS sequence"/>
</dbReference>
<feature type="coiled-coil region" evidence="2">
    <location>
        <begin position="456"/>
        <end position="483"/>
    </location>
</feature>
<dbReference type="SUPFAM" id="SSF103088">
    <property type="entry name" value="OmpA-like"/>
    <property type="match status" value="1"/>
</dbReference>
<name>A0ABW9RSK3_9BACT</name>
<dbReference type="SMART" id="SM00028">
    <property type="entry name" value="TPR"/>
    <property type="match status" value="2"/>
</dbReference>
<feature type="repeat" description="TPR" evidence="1">
    <location>
        <begin position="488"/>
        <end position="521"/>
    </location>
</feature>
<comment type="caution">
    <text evidence="4">The sequence shown here is derived from an EMBL/GenBank/DDBJ whole genome shotgun (WGS) entry which is preliminary data.</text>
</comment>
<dbReference type="PROSITE" id="PS50005">
    <property type="entry name" value="TPR"/>
    <property type="match status" value="1"/>
</dbReference>
<keyword evidence="3" id="KW-0732">Signal</keyword>
<keyword evidence="2" id="KW-0175">Coiled coil</keyword>
<dbReference type="Gene3D" id="3.30.1330.60">
    <property type="entry name" value="OmpA-like domain"/>
    <property type="match status" value="1"/>
</dbReference>
<feature type="chain" id="PRO_5046756723" evidence="3">
    <location>
        <begin position="23"/>
        <end position="657"/>
    </location>
</feature>
<accession>A0ABW9RSK3</accession>
<dbReference type="EMBL" id="SMLW01000613">
    <property type="protein sequence ID" value="MTI27134.1"/>
    <property type="molecule type" value="Genomic_DNA"/>
</dbReference>
<evidence type="ECO:0000256" key="2">
    <source>
        <dbReference type="SAM" id="Coils"/>
    </source>
</evidence>